<dbReference type="Gene3D" id="3.10.50.40">
    <property type="match status" value="1"/>
</dbReference>
<dbReference type="HAMAP" id="MF_01145">
    <property type="entry name" value="Foldase_PrsA"/>
    <property type="match status" value="1"/>
</dbReference>
<evidence type="ECO:0000256" key="12">
    <source>
        <dbReference type="SAM" id="SignalP"/>
    </source>
</evidence>
<dbReference type="EMBL" id="AZCT01000001">
    <property type="protein sequence ID" value="KRK13453.1"/>
    <property type="molecule type" value="Genomic_DNA"/>
</dbReference>
<comment type="subcellular location">
    <subcellularLocation>
        <location evidence="2 11">Cell membrane</location>
        <topology evidence="2 11">Lipid-anchor</topology>
    </subcellularLocation>
</comment>
<dbReference type="InterPro" id="IPR046357">
    <property type="entry name" value="PPIase_dom_sf"/>
</dbReference>
<keyword evidence="4 11" id="KW-1003">Cell membrane</keyword>
<keyword evidence="7 11" id="KW-0472">Membrane</keyword>
<evidence type="ECO:0000256" key="8">
    <source>
        <dbReference type="ARBA" id="ARBA00023139"/>
    </source>
</evidence>
<dbReference type="InterPro" id="IPR023059">
    <property type="entry name" value="Foldase_PrsA"/>
</dbReference>
<feature type="domain" description="PpiC" evidence="13">
    <location>
        <begin position="136"/>
        <end position="233"/>
    </location>
</feature>
<evidence type="ECO:0000256" key="5">
    <source>
        <dbReference type="ARBA" id="ARBA00022729"/>
    </source>
</evidence>
<dbReference type="PANTHER" id="PTHR47245">
    <property type="entry name" value="PEPTIDYLPROLYL ISOMERASE"/>
    <property type="match status" value="1"/>
</dbReference>
<dbReference type="RefSeq" id="WP_010487850.1">
    <property type="nucleotide sequence ID" value="NZ_AZCT01000001.1"/>
</dbReference>
<evidence type="ECO:0000256" key="7">
    <source>
        <dbReference type="ARBA" id="ARBA00023136"/>
    </source>
</evidence>
<comment type="similarity">
    <text evidence="3 11">Belongs to the PrsA family.</text>
</comment>
<dbReference type="PROSITE" id="PS50198">
    <property type="entry name" value="PPIC_PPIASE_2"/>
    <property type="match status" value="1"/>
</dbReference>
<evidence type="ECO:0000256" key="4">
    <source>
        <dbReference type="ARBA" id="ARBA00022475"/>
    </source>
</evidence>
<dbReference type="GO" id="GO:0006457">
    <property type="term" value="P:protein folding"/>
    <property type="evidence" value="ECO:0007669"/>
    <property type="project" value="UniProtKB-UniRule"/>
</dbReference>
<sequence>MKKWILGVVGLFVAVTLAGCSSGTVANMKGAKITKDEYYNAMKKTTTGQATLRNMIVLKALEQQYPNKVSDKKVNSQFNKLKKQYGSSFDSTLEQNGYTESSFKDQIRTTLYSEVALKDMKKPTTKQIEAQWKKYQPKIQVQHILVKTEDEAKQIISDYQKDPTEKNFEALAKKNSIDTGTKNKGGKLTAFDNTDTSLDSTFKTAAFKLKKPGDITTTPVKTQYGYHVIRAISIGKKGTMKEHKKDLENQIYTSWQSDQTVMNGVITKVLKKANVSIKDNDLKDVLSSYLSSGSSSSSTSN</sequence>
<dbReference type="NCBIfam" id="NF003356">
    <property type="entry name" value="PRK04405.1"/>
    <property type="match status" value="1"/>
</dbReference>
<dbReference type="PROSITE" id="PS51257">
    <property type="entry name" value="PROKAR_LIPOPROTEIN"/>
    <property type="match status" value="1"/>
</dbReference>
<dbReference type="SUPFAM" id="SSF54534">
    <property type="entry name" value="FKBP-like"/>
    <property type="match status" value="1"/>
</dbReference>
<accession>A0A0R1EVL6</accession>
<reference evidence="14 15" key="1">
    <citation type="journal article" date="2015" name="Genome Announc.">
        <title>Expanding the biotechnology potential of lactobacilli through comparative genomics of 213 strains and associated genera.</title>
        <authorList>
            <person name="Sun Z."/>
            <person name="Harris H.M."/>
            <person name="McCann A."/>
            <person name="Guo C."/>
            <person name="Argimon S."/>
            <person name="Zhang W."/>
            <person name="Yang X."/>
            <person name="Jeffery I.B."/>
            <person name="Cooney J.C."/>
            <person name="Kagawa T.F."/>
            <person name="Liu W."/>
            <person name="Song Y."/>
            <person name="Salvetti E."/>
            <person name="Wrobel A."/>
            <person name="Rasinkangas P."/>
            <person name="Parkhill J."/>
            <person name="Rea M.C."/>
            <person name="O'Sullivan O."/>
            <person name="Ritari J."/>
            <person name="Douillard F.P."/>
            <person name="Paul Ross R."/>
            <person name="Yang R."/>
            <person name="Briner A.E."/>
            <person name="Felis G.E."/>
            <person name="de Vos W.M."/>
            <person name="Barrangou R."/>
            <person name="Klaenhammer T.R."/>
            <person name="Caufield P.W."/>
            <person name="Cui Y."/>
            <person name="Zhang H."/>
            <person name="O'Toole P.W."/>
        </authorList>
    </citation>
    <scope>NUCLEOTIDE SEQUENCE [LARGE SCALE GENOMIC DNA]</scope>
    <source>
        <strain evidence="14 15">DSM 20178</strain>
    </source>
</reference>
<evidence type="ECO:0000256" key="3">
    <source>
        <dbReference type="ARBA" id="ARBA00006071"/>
    </source>
</evidence>
<dbReference type="PANTHER" id="PTHR47245:SF1">
    <property type="entry name" value="FOLDASE PROTEIN PRSA"/>
    <property type="match status" value="1"/>
</dbReference>
<dbReference type="AlphaFoldDB" id="A0A0R1EVL6"/>
<keyword evidence="10 11" id="KW-0449">Lipoprotein</keyword>
<feature type="signal peptide" evidence="12">
    <location>
        <begin position="1"/>
        <end position="26"/>
    </location>
</feature>
<dbReference type="SUPFAM" id="SSF109998">
    <property type="entry name" value="Triger factor/SurA peptide-binding domain-like"/>
    <property type="match status" value="1"/>
</dbReference>
<gene>
    <name evidence="11" type="primary">prsA</name>
    <name evidence="14" type="ORF">FD51_GL000005</name>
</gene>
<dbReference type="InterPro" id="IPR027304">
    <property type="entry name" value="Trigger_fact/SurA_dom_sf"/>
</dbReference>
<dbReference type="GeneID" id="93269103"/>
<comment type="function">
    <text evidence="11">Plays a major role in protein secretion by helping the post-translocational extracellular folding of several secreted proteins.</text>
</comment>
<dbReference type="eggNOG" id="COG0760">
    <property type="taxonomic scope" value="Bacteria"/>
</dbReference>
<dbReference type="EC" id="5.2.1.8" evidence="11"/>
<evidence type="ECO:0000256" key="6">
    <source>
        <dbReference type="ARBA" id="ARBA00023110"/>
    </source>
</evidence>
<protein>
    <recommendedName>
        <fullName evidence="11">Foldase protein PrsA</fullName>
        <ecNumber evidence="11">5.2.1.8</ecNumber>
    </recommendedName>
</protein>
<comment type="catalytic activity">
    <reaction evidence="1 11">
        <text>[protein]-peptidylproline (omega=180) = [protein]-peptidylproline (omega=0)</text>
        <dbReference type="Rhea" id="RHEA:16237"/>
        <dbReference type="Rhea" id="RHEA-COMP:10747"/>
        <dbReference type="Rhea" id="RHEA-COMP:10748"/>
        <dbReference type="ChEBI" id="CHEBI:83833"/>
        <dbReference type="ChEBI" id="CHEBI:83834"/>
        <dbReference type="EC" id="5.2.1.8"/>
    </reaction>
</comment>
<proteinExistence type="inferred from homology"/>
<feature type="chain" id="PRO_5039294856" description="Foldase protein PrsA" evidence="12">
    <location>
        <begin position="27"/>
        <end position="301"/>
    </location>
</feature>
<evidence type="ECO:0000256" key="2">
    <source>
        <dbReference type="ARBA" id="ARBA00004193"/>
    </source>
</evidence>
<organism evidence="14 15">
    <name type="scientific">Lacticaseibacillus zeae DSM 20178 = KCTC 3804</name>
    <dbReference type="NCBI Taxonomy" id="1423816"/>
    <lineage>
        <taxon>Bacteria</taxon>
        <taxon>Bacillati</taxon>
        <taxon>Bacillota</taxon>
        <taxon>Bacilli</taxon>
        <taxon>Lactobacillales</taxon>
        <taxon>Lactobacillaceae</taxon>
        <taxon>Lacticaseibacillus</taxon>
    </lineage>
</organism>
<keyword evidence="6 11" id="KW-0697">Rotamase</keyword>
<keyword evidence="5 11" id="KW-0732">Signal</keyword>
<dbReference type="GO" id="GO:0003755">
    <property type="term" value="F:peptidyl-prolyl cis-trans isomerase activity"/>
    <property type="evidence" value="ECO:0007669"/>
    <property type="project" value="UniProtKB-UniRule"/>
</dbReference>
<evidence type="ECO:0000256" key="1">
    <source>
        <dbReference type="ARBA" id="ARBA00000971"/>
    </source>
</evidence>
<keyword evidence="9 11" id="KW-0413">Isomerase</keyword>
<evidence type="ECO:0000256" key="10">
    <source>
        <dbReference type="ARBA" id="ARBA00023288"/>
    </source>
</evidence>
<dbReference type="InterPro" id="IPR000297">
    <property type="entry name" value="PPIase_PpiC"/>
</dbReference>
<evidence type="ECO:0000313" key="14">
    <source>
        <dbReference type="EMBL" id="KRK13453.1"/>
    </source>
</evidence>
<dbReference type="GO" id="GO:0005886">
    <property type="term" value="C:plasma membrane"/>
    <property type="evidence" value="ECO:0007669"/>
    <property type="project" value="UniProtKB-SubCell"/>
</dbReference>
<evidence type="ECO:0000313" key="15">
    <source>
        <dbReference type="Proteomes" id="UP000051984"/>
    </source>
</evidence>
<dbReference type="Pfam" id="PF00639">
    <property type="entry name" value="Rotamase"/>
    <property type="match status" value="1"/>
</dbReference>
<dbReference type="Proteomes" id="UP000051984">
    <property type="component" value="Unassembled WGS sequence"/>
</dbReference>
<evidence type="ECO:0000256" key="11">
    <source>
        <dbReference type="HAMAP-Rule" id="MF_01145"/>
    </source>
</evidence>
<evidence type="ECO:0000259" key="13">
    <source>
        <dbReference type="PROSITE" id="PS50198"/>
    </source>
</evidence>
<name>A0A0R1EVL6_LACZE</name>
<dbReference type="InterPro" id="IPR050245">
    <property type="entry name" value="PrsA_foldase"/>
</dbReference>
<keyword evidence="8 11" id="KW-0564">Palmitate</keyword>
<dbReference type="PATRIC" id="fig|1423816.3.peg.5"/>
<evidence type="ECO:0000256" key="9">
    <source>
        <dbReference type="ARBA" id="ARBA00023235"/>
    </source>
</evidence>
<comment type="caution">
    <text evidence="14">The sequence shown here is derived from an EMBL/GenBank/DDBJ whole genome shotgun (WGS) entry which is preliminary data.</text>
</comment>